<sequence>MFSKKALVTSILLSVVPTSQVLAQSAPSSTNVSAMPASSLPASPVAAESGDCSKNFFSRFAAAYREDAQPADPNAPTPARRAMDAPFDSPPFPNSEWQMGGVPAPIGVPDTNSTYPLEKALGCTKFGQWMQRNRIEVFGWVTPSANLSTSNVTNFPLSYNTRPDRVELDQVITTITRVEDTVQTDHLDWGFDISNLYGYDYHYTITKGIFSNQLLNNPAGANEPLPGKIYGDDPMLFYYDLYIPWVAEGMIVRVGRWLSLPDIEAQFSPQNYLVTHSILYTVDPYTQTGVMTTTKLSQQWTFQIGVNASNDTAPWNSAARPSLQTCVRWVSADNDDMLYPCVNNWNKSDYNYNNVQMYVATWGHRFTKRFHMLTEAYRMYGRNVPGFGPGGTPGQAGSSPYAGTAGEFGIVNYLNYELSSNNMLSFRNEFYNDEKGQRTGYATRYSSHTLGLTHWVTQDLEIQPEIRYEHSYDCNAYNGGRKDYQAVALLDAIIHY</sequence>
<organism evidence="3 4">
    <name type="scientific">Dyella flava</name>
    <dbReference type="NCBI Taxonomy" id="1920170"/>
    <lineage>
        <taxon>Bacteria</taxon>
        <taxon>Pseudomonadati</taxon>
        <taxon>Pseudomonadota</taxon>
        <taxon>Gammaproteobacteria</taxon>
        <taxon>Lysobacterales</taxon>
        <taxon>Rhodanobacteraceae</taxon>
        <taxon>Dyella</taxon>
    </lineage>
</organism>
<reference evidence="3" key="1">
    <citation type="submission" date="2020-10" db="EMBL/GenBank/DDBJ databases">
        <title>Phylogeny of dyella-like bacteria.</title>
        <authorList>
            <person name="Fu J."/>
        </authorList>
    </citation>
    <scope>NUCLEOTIDE SEQUENCE</scope>
    <source>
        <strain evidence="3">DHOC52</strain>
    </source>
</reference>
<comment type="caution">
    <text evidence="3">The sequence shown here is derived from an EMBL/GenBank/DDBJ whole genome shotgun (WGS) entry which is preliminary data.</text>
</comment>
<evidence type="ECO:0000256" key="2">
    <source>
        <dbReference type="SAM" id="SignalP"/>
    </source>
</evidence>
<dbReference type="InterPro" id="IPR011486">
    <property type="entry name" value="BBP2"/>
</dbReference>
<accession>A0ABS2K339</accession>
<evidence type="ECO:0000313" key="4">
    <source>
        <dbReference type="Proteomes" id="UP001430149"/>
    </source>
</evidence>
<dbReference type="Proteomes" id="UP001430149">
    <property type="component" value="Unassembled WGS sequence"/>
</dbReference>
<protein>
    <submittedName>
        <fullName evidence="3">Outer membrane beta-barrel protein</fullName>
    </submittedName>
</protein>
<keyword evidence="4" id="KW-1185">Reference proteome</keyword>
<feature type="chain" id="PRO_5046896935" evidence="2">
    <location>
        <begin position="24"/>
        <end position="496"/>
    </location>
</feature>
<proteinExistence type="predicted"/>
<dbReference type="RefSeq" id="WP_204680960.1">
    <property type="nucleotide sequence ID" value="NZ_BSNR01000015.1"/>
</dbReference>
<feature type="region of interest" description="Disordered" evidence="1">
    <location>
        <begin position="67"/>
        <end position="96"/>
    </location>
</feature>
<keyword evidence="2" id="KW-0732">Signal</keyword>
<dbReference type="EMBL" id="JADIKE010000034">
    <property type="protein sequence ID" value="MBM7125435.1"/>
    <property type="molecule type" value="Genomic_DNA"/>
</dbReference>
<feature type="signal peptide" evidence="2">
    <location>
        <begin position="1"/>
        <end position="23"/>
    </location>
</feature>
<name>A0ABS2K339_9GAMM</name>
<evidence type="ECO:0000313" key="3">
    <source>
        <dbReference type="EMBL" id="MBM7125435.1"/>
    </source>
</evidence>
<evidence type="ECO:0000256" key="1">
    <source>
        <dbReference type="SAM" id="MobiDB-lite"/>
    </source>
</evidence>
<gene>
    <name evidence="3" type="ORF">ISP19_08590</name>
</gene>
<dbReference type="Pfam" id="PF07642">
    <property type="entry name" value="BBP2"/>
    <property type="match status" value="1"/>
</dbReference>